<dbReference type="AlphaFoldDB" id="A0A8D7ZVH7"/>
<dbReference type="EMBL" id="HBUE01003320">
    <property type="protein sequence ID" value="CAG6444640.1"/>
    <property type="molecule type" value="Transcribed_RNA"/>
</dbReference>
<sequence>MMVTGRFGSIGEGIFHFYAAGRRRAGQIRCWVMHCWATNTTVITDAATHVHVPVMLVVMEAPAGAHAQRIGTPERGRRKHRNSGAFVFARIAAPLLERSRRLRGHRGGRLPLLVTPGCQYHRAATPCRAGCRDAERGGLCFSFSRGCLVRGVSRAKF</sequence>
<protein>
    <submittedName>
        <fullName evidence="1">(northern house mosquito) hypothetical protein</fullName>
    </submittedName>
</protein>
<evidence type="ECO:0000313" key="1">
    <source>
        <dbReference type="EMBL" id="CAG6444640.1"/>
    </source>
</evidence>
<name>A0A8D7ZVH7_CULPI</name>
<proteinExistence type="predicted"/>
<dbReference type="EMBL" id="HBUE01003323">
    <property type="protein sequence ID" value="CAG6444642.1"/>
    <property type="molecule type" value="Transcribed_RNA"/>
</dbReference>
<accession>A0A8D7ZVH7</accession>
<organism evidence="1">
    <name type="scientific">Culex pipiens</name>
    <name type="common">House mosquito</name>
    <dbReference type="NCBI Taxonomy" id="7175"/>
    <lineage>
        <taxon>Eukaryota</taxon>
        <taxon>Metazoa</taxon>
        <taxon>Ecdysozoa</taxon>
        <taxon>Arthropoda</taxon>
        <taxon>Hexapoda</taxon>
        <taxon>Insecta</taxon>
        <taxon>Pterygota</taxon>
        <taxon>Neoptera</taxon>
        <taxon>Endopterygota</taxon>
        <taxon>Diptera</taxon>
        <taxon>Nematocera</taxon>
        <taxon>Culicoidea</taxon>
        <taxon>Culicidae</taxon>
        <taxon>Culicinae</taxon>
        <taxon>Culicini</taxon>
        <taxon>Culex</taxon>
        <taxon>Culex</taxon>
    </lineage>
</organism>
<reference evidence="1" key="1">
    <citation type="submission" date="2021-05" db="EMBL/GenBank/DDBJ databases">
        <authorList>
            <person name="Alioto T."/>
            <person name="Alioto T."/>
            <person name="Gomez Garrido J."/>
        </authorList>
    </citation>
    <scope>NUCLEOTIDE SEQUENCE</scope>
</reference>